<sequence>MRSSQSPSSLRQKLALGAALFSLTATAYPRPGGGANRWHVLHHAREAALEYDYVVIGGGTAGLTVADRLTEDPNTTVLVIEYGALSDSALISTVQGGFRGFDAQFLYAIESVPQTHLKNRTTGVLAGKVVGGSSAVNAMMTVRGTAEDYDRWGSFFEGSPDGDEEEERGGGESNNGWSWSGMLPYFRKALHFEPPLPQVAQTSGIVYNTSFWGNTSGVFTGWPSFQFPGTTVQFDAFRSMPGVKFPVDSGAGEPGVYWFPSFMDPHSVTRSYARTGHHNRAMARNTSNYHLLTRTKVDHIVLAQKGDGPNAKAIATGVRFTVNATASVSVPEDAQASKNNNGSSSSSSSSSSSTTVPVTGWNTTTHSHTQFVRARREVILAAGGIHSPQILQLSGVGPRRLLAEANISTIVDLPGVGQNFQDHPMLTASFVLSNYSSVHPTSADLFLNATFRAWSDAAWKANRTGPQSLGIGNAAAWLPFPVISPRWSEISGDLFSQKHAAYLPEGTDDTVAAGYAAQMTSYATALRNNRTAFYSNVLSGGANSGTLVLLHPLSRGTVNIDPVDPHNREPLVNYRAMSNPLDGMVMAEMIRYTRRFFMENPVYTPYGPVELAPGDYVNSDEDLVMYLSETITPSEYHPAGTCAMLPRALGGVVDQKLRVYGIDGLRVVDASIFPTLPGANTCQTVYAVAEKAADIIKAAAKSVSK</sequence>
<dbReference type="InterPro" id="IPR012132">
    <property type="entry name" value="GMC_OxRdtase"/>
</dbReference>
<dbReference type="PIRSF" id="PIRSF000137">
    <property type="entry name" value="Alcohol_oxidase"/>
    <property type="match status" value="1"/>
</dbReference>
<comment type="similarity">
    <text evidence="1">Belongs to the GMC oxidoreductase family.</text>
</comment>
<dbReference type="Gene3D" id="3.30.560.10">
    <property type="entry name" value="Glucose Oxidase, domain 3"/>
    <property type="match status" value="1"/>
</dbReference>
<dbReference type="PANTHER" id="PTHR11552:SF115">
    <property type="entry name" value="DEHYDROGENASE XPTC-RELATED"/>
    <property type="match status" value="1"/>
</dbReference>
<organism evidence="5 6">
    <name type="scientific">Sporothrix curviconia</name>
    <dbReference type="NCBI Taxonomy" id="1260050"/>
    <lineage>
        <taxon>Eukaryota</taxon>
        <taxon>Fungi</taxon>
        <taxon>Dikarya</taxon>
        <taxon>Ascomycota</taxon>
        <taxon>Pezizomycotina</taxon>
        <taxon>Sordariomycetes</taxon>
        <taxon>Sordariomycetidae</taxon>
        <taxon>Ophiostomatales</taxon>
        <taxon>Ophiostomataceae</taxon>
        <taxon>Sporothrix</taxon>
    </lineage>
</organism>
<feature type="domain" description="Glucose-methanol-choline oxidoreductase C-terminal" evidence="4">
    <location>
        <begin position="552"/>
        <end position="689"/>
    </location>
</feature>
<evidence type="ECO:0008006" key="7">
    <source>
        <dbReference type="Google" id="ProtNLM"/>
    </source>
</evidence>
<evidence type="ECO:0000256" key="2">
    <source>
        <dbReference type="SAM" id="MobiDB-lite"/>
    </source>
</evidence>
<feature type="region of interest" description="Disordered" evidence="2">
    <location>
        <begin position="153"/>
        <end position="175"/>
    </location>
</feature>
<reference evidence="5 6" key="1">
    <citation type="submission" date="2024-01" db="EMBL/GenBank/DDBJ databases">
        <authorList>
            <person name="Allen C."/>
            <person name="Tagirdzhanova G."/>
        </authorList>
    </citation>
    <scope>NUCLEOTIDE SEQUENCE [LARGE SCALE GENOMIC DNA]</scope>
</reference>
<evidence type="ECO:0000313" key="5">
    <source>
        <dbReference type="EMBL" id="CAK7225370.1"/>
    </source>
</evidence>
<evidence type="ECO:0000256" key="1">
    <source>
        <dbReference type="ARBA" id="ARBA00010790"/>
    </source>
</evidence>
<evidence type="ECO:0000259" key="4">
    <source>
        <dbReference type="Pfam" id="PF05199"/>
    </source>
</evidence>
<dbReference type="InterPro" id="IPR000172">
    <property type="entry name" value="GMC_OxRdtase_N"/>
</dbReference>
<feature type="region of interest" description="Disordered" evidence="2">
    <location>
        <begin position="330"/>
        <end position="363"/>
    </location>
</feature>
<dbReference type="EMBL" id="CAWUHB010000033">
    <property type="protein sequence ID" value="CAK7225370.1"/>
    <property type="molecule type" value="Genomic_DNA"/>
</dbReference>
<feature type="compositionally biased region" description="Low complexity" evidence="2">
    <location>
        <begin position="343"/>
        <end position="363"/>
    </location>
</feature>
<evidence type="ECO:0000313" key="6">
    <source>
        <dbReference type="Proteomes" id="UP001642405"/>
    </source>
</evidence>
<dbReference type="InterPro" id="IPR036188">
    <property type="entry name" value="FAD/NAD-bd_sf"/>
</dbReference>
<protein>
    <recommendedName>
        <fullName evidence="7">GMC oxidoreductase</fullName>
    </recommendedName>
</protein>
<dbReference type="Proteomes" id="UP001642405">
    <property type="component" value="Unassembled WGS sequence"/>
</dbReference>
<proteinExistence type="inferred from homology"/>
<dbReference type="Pfam" id="PF05199">
    <property type="entry name" value="GMC_oxred_C"/>
    <property type="match status" value="1"/>
</dbReference>
<keyword evidence="6" id="KW-1185">Reference proteome</keyword>
<dbReference type="SUPFAM" id="SSF51905">
    <property type="entry name" value="FAD/NAD(P)-binding domain"/>
    <property type="match status" value="1"/>
</dbReference>
<evidence type="ECO:0000259" key="3">
    <source>
        <dbReference type="Pfam" id="PF00732"/>
    </source>
</evidence>
<accession>A0ABP0C067</accession>
<feature type="domain" description="Glucose-methanol-choline oxidoreductase N-terminal" evidence="3">
    <location>
        <begin position="365"/>
        <end position="424"/>
    </location>
</feature>
<name>A0ABP0C067_9PEZI</name>
<dbReference type="InterPro" id="IPR007867">
    <property type="entry name" value="GMC_OxRtase_C"/>
</dbReference>
<dbReference type="PANTHER" id="PTHR11552">
    <property type="entry name" value="GLUCOSE-METHANOL-CHOLINE GMC OXIDOREDUCTASE"/>
    <property type="match status" value="1"/>
</dbReference>
<gene>
    <name evidence="5" type="ORF">SCUCBS95973_005840</name>
</gene>
<dbReference type="SUPFAM" id="SSF54373">
    <property type="entry name" value="FAD-linked reductases, C-terminal domain"/>
    <property type="match status" value="1"/>
</dbReference>
<feature type="domain" description="Glucose-methanol-choline oxidoreductase N-terminal" evidence="3">
    <location>
        <begin position="51"/>
        <end position="154"/>
    </location>
</feature>
<dbReference type="Pfam" id="PF00732">
    <property type="entry name" value="GMC_oxred_N"/>
    <property type="match status" value="2"/>
</dbReference>
<dbReference type="Gene3D" id="3.50.50.60">
    <property type="entry name" value="FAD/NAD(P)-binding domain"/>
    <property type="match status" value="2"/>
</dbReference>
<comment type="caution">
    <text evidence="5">The sequence shown here is derived from an EMBL/GenBank/DDBJ whole genome shotgun (WGS) entry which is preliminary data.</text>
</comment>